<gene>
    <name evidence="1" type="ORF">Taro_002465</name>
</gene>
<dbReference type="AlphaFoldDB" id="A0A843TCQ0"/>
<proteinExistence type="predicted"/>
<dbReference type="EMBL" id="NMUH01000058">
    <property type="protein sequence ID" value="MQL70132.1"/>
    <property type="molecule type" value="Genomic_DNA"/>
</dbReference>
<accession>A0A843TCQ0</accession>
<evidence type="ECO:0000313" key="1">
    <source>
        <dbReference type="EMBL" id="MQL70132.1"/>
    </source>
</evidence>
<dbReference type="Proteomes" id="UP000652761">
    <property type="component" value="Unassembled WGS sequence"/>
</dbReference>
<sequence length="219" mass="24898">MGRGVQTEGSQAMVPLMAWWEVASDPRVTDRCVEDVQAGLDLYPHDQVVWTPYLGEAAASHPAMAAGHPLFDRHLLLLCLGTCEPLYLELVMPESEAVRFLEGRLAEQAVETERLRAEMWTLRDELAWVRASRDTGASSSAQPASRDLAVRLQGALDRAKARWWRAGTTLEGMREDLLTMRGRLLEAREQEREAERAWARIATDYETLKDRVLKKRREQ</sequence>
<keyword evidence="2" id="KW-1185">Reference proteome</keyword>
<comment type="caution">
    <text evidence="1">The sequence shown here is derived from an EMBL/GenBank/DDBJ whole genome shotgun (WGS) entry which is preliminary data.</text>
</comment>
<evidence type="ECO:0000313" key="2">
    <source>
        <dbReference type="Proteomes" id="UP000652761"/>
    </source>
</evidence>
<protein>
    <submittedName>
        <fullName evidence="1">Uncharacterized protein</fullName>
    </submittedName>
</protein>
<reference evidence="1" key="1">
    <citation type="submission" date="2017-07" db="EMBL/GenBank/DDBJ databases">
        <title>Taro Niue Genome Assembly and Annotation.</title>
        <authorList>
            <person name="Atibalentja N."/>
            <person name="Keating K."/>
            <person name="Fields C.J."/>
        </authorList>
    </citation>
    <scope>NUCLEOTIDE SEQUENCE</scope>
    <source>
        <strain evidence="1">Niue_2</strain>
        <tissue evidence="1">Leaf</tissue>
    </source>
</reference>
<name>A0A843TCQ0_COLES</name>
<organism evidence="1 2">
    <name type="scientific">Colocasia esculenta</name>
    <name type="common">Wild taro</name>
    <name type="synonym">Arum esculentum</name>
    <dbReference type="NCBI Taxonomy" id="4460"/>
    <lineage>
        <taxon>Eukaryota</taxon>
        <taxon>Viridiplantae</taxon>
        <taxon>Streptophyta</taxon>
        <taxon>Embryophyta</taxon>
        <taxon>Tracheophyta</taxon>
        <taxon>Spermatophyta</taxon>
        <taxon>Magnoliopsida</taxon>
        <taxon>Liliopsida</taxon>
        <taxon>Araceae</taxon>
        <taxon>Aroideae</taxon>
        <taxon>Colocasieae</taxon>
        <taxon>Colocasia</taxon>
    </lineage>
</organism>